<keyword evidence="6 13" id="KW-1133">Transmembrane helix</keyword>
<comment type="similarity">
    <text evidence="2">Belongs to the tweety family.</text>
</comment>
<evidence type="ECO:0000256" key="2">
    <source>
        <dbReference type="ARBA" id="ARBA00009849"/>
    </source>
</evidence>
<dbReference type="KEGG" id="acan:ACA1_276480"/>
<evidence type="ECO:0000256" key="12">
    <source>
        <dbReference type="ARBA" id="ARBA00023303"/>
    </source>
</evidence>
<keyword evidence="5 13" id="KW-0812">Transmembrane</keyword>
<keyword evidence="11" id="KW-0868">Chloride</keyword>
<keyword evidence="15" id="KW-1185">Reference proteome</keyword>
<sequence length="414" mass="45692">CVTSLCPGSPVLSQPALSSTVLSDDTSRDLGSWIADILHEFPHISYRLQLVGDRFDPSESEYLQSVSTFAVPFACLGALLFVVGSAYAIYRCACTDPNAEYRLACGPGIWGSVEVTRSGPDIADRIQESTDFLVDNAEGVNYSIIQLSNYLNGTYSSASNALSNAYAMQSDLNEYKDHMLTAELVRNIVVVCLFGGIVLACTLGLLAALFGWGAPSLMMVFMLWLLLSFAWFMCGVHMSIGVADVCETGDDFFTYNYFKSNESVAFVKYYMLCNSSMPYENLQADGRNLFIRANESYYEALANNNTEEAQTWLQVRNQTQELLGNVAALADCSRTSSDYAESKDRLCSDVIVGLSTMVGMWIFIGLLGLAAMPIGVAGYKQFPLPLWYEEFGSELVLTREEKNYYPELAPINFD</sequence>
<feature type="transmembrane region" description="Helical" evidence="13">
    <location>
        <begin position="350"/>
        <end position="376"/>
    </location>
</feature>
<dbReference type="InterPro" id="IPR006990">
    <property type="entry name" value="Tweety"/>
</dbReference>
<proteinExistence type="inferred from homology"/>
<evidence type="ECO:0000256" key="8">
    <source>
        <dbReference type="ARBA" id="ARBA00023136"/>
    </source>
</evidence>
<keyword evidence="4" id="KW-1003">Cell membrane</keyword>
<evidence type="ECO:0000256" key="3">
    <source>
        <dbReference type="ARBA" id="ARBA00022448"/>
    </source>
</evidence>
<protein>
    <submittedName>
        <fullName evidence="14">Uncharacterized protein</fullName>
    </submittedName>
</protein>
<dbReference type="VEuPathDB" id="AmoebaDB:ACA1_276480"/>
<gene>
    <name evidence="14" type="ORF">ACA1_276480</name>
</gene>
<reference evidence="14 15" key="1">
    <citation type="journal article" date="2013" name="Genome Biol.">
        <title>Genome of Acanthamoeba castellanii highlights extensive lateral gene transfer and early evolution of tyrosine kinase signaling.</title>
        <authorList>
            <person name="Clarke M."/>
            <person name="Lohan A.J."/>
            <person name="Liu B."/>
            <person name="Lagkouvardos I."/>
            <person name="Roy S."/>
            <person name="Zafar N."/>
            <person name="Bertelli C."/>
            <person name="Schilde C."/>
            <person name="Kianianmomeni A."/>
            <person name="Burglin T.R."/>
            <person name="Frech C."/>
            <person name="Turcotte B."/>
            <person name="Kopec K.O."/>
            <person name="Synnott J.M."/>
            <person name="Choo C."/>
            <person name="Paponov I."/>
            <person name="Finkler A."/>
            <person name="Soon Heng Tan C."/>
            <person name="Hutchins A.P."/>
            <person name="Weinmeier T."/>
            <person name="Rattei T."/>
            <person name="Chu J.S."/>
            <person name="Gimenez G."/>
            <person name="Irimia M."/>
            <person name="Rigden D.J."/>
            <person name="Fitzpatrick D.A."/>
            <person name="Lorenzo-Morales J."/>
            <person name="Bateman A."/>
            <person name="Chiu C.H."/>
            <person name="Tang P."/>
            <person name="Hegemann P."/>
            <person name="Fromm H."/>
            <person name="Raoult D."/>
            <person name="Greub G."/>
            <person name="Miranda-Saavedra D."/>
            <person name="Chen N."/>
            <person name="Nash P."/>
            <person name="Ginger M.L."/>
            <person name="Horn M."/>
            <person name="Schaap P."/>
            <person name="Caler L."/>
            <person name="Loftus B."/>
        </authorList>
    </citation>
    <scope>NUCLEOTIDE SEQUENCE [LARGE SCALE GENOMIC DNA]</scope>
    <source>
        <strain evidence="14 15">Neff</strain>
    </source>
</reference>
<evidence type="ECO:0000256" key="5">
    <source>
        <dbReference type="ARBA" id="ARBA00022692"/>
    </source>
</evidence>
<keyword evidence="8 13" id="KW-0472">Membrane</keyword>
<feature type="transmembrane region" description="Helical" evidence="13">
    <location>
        <begin position="188"/>
        <end position="210"/>
    </location>
</feature>
<name>L8GR62_ACACF</name>
<feature type="non-terminal residue" evidence="14">
    <location>
        <position position="1"/>
    </location>
</feature>
<dbReference type="AlphaFoldDB" id="L8GR62"/>
<dbReference type="GO" id="GO:0072320">
    <property type="term" value="F:volume-sensitive chloride channel activity"/>
    <property type="evidence" value="ECO:0007669"/>
    <property type="project" value="TreeGrafter"/>
</dbReference>
<evidence type="ECO:0000256" key="4">
    <source>
        <dbReference type="ARBA" id="ARBA00022475"/>
    </source>
</evidence>
<keyword evidence="10" id="KW-0325">Glycoprotein</keyword>
<dbReference type="PANTHER" id="PTHR12424:SF8">
    <property type="entry name" value="PROTEIN TWEETY"/>
    <property type="match status" value="1"/>
</dbReference>
<feature type="transmembrane region" description="Helical" evidence="13">
    <location>
        <begin position="69"/>
        <end position="90"/>
    </location>
</feature>
<keyword evidence="3" id="KW-0813">Transport</keyword>
<evidence type="ECO:0000313" key="14">
    <source>
        <dbReference type="EMBL" id="ELR15432.1"/>
    </source>
</evidence>
<keyword evidence="9" id="KW-0869">Chloride channel</keyword>
<keyword evidence="7" id="KW-0406">Ion transport</keyword>
<evidence type="ECO:0000256" key="9">
    <source>
        <dbReference type="ARBA" id="ARBA00023173"/>
    </source>
</evidence>
<evidence type="ECO:0000256" key="13">
    <source>
        <dbReference type="SAM" id="Phobius"/>
    </source>
</evidence>
<dbReference type="RefSeq" id="XP_004337445.1">
    <property type="nucleotide sequence ID" value="XM_004337397.1"/>
</dbReference>
<dbReference type="GO" id="GO:0005229">
    <property type="term" value="F:intracellularly calcium-gated chloride channel activity"/>
    <property type="evidence" value="ECO:0007669"/>
    <property type="project" value="TreeGrafter"/>
</dbReference>
<dbReference type="GO" id="GO:0005886">
    <property type="term" value="C:plasma membrane"/>
    <property type="evidence" value="ECO:0007669"/>
    <property type="project" value="UniProtKB-SubCell"/>
</dbReference>
<dbReference type="Proteomes" id="UP000011083">
    <property type="component" value="Unassembled WGS sequence"/>
</dbReference>
<evidence type="ECO:0000256" key="1">
    <source>
        <dbReference type="ARBA" id="ARBA00004651"/>
    </source>
</evidence>
<evidence type="ECO:0000256" key="7">
    <source>
        <dbReference type="ARBA" id="ARBA00023065"/>
    </source>
</evidence>
<accession>L8GR62</accession>
<dbReference type="GeneID" id="14916067"/>
<dbReference type="PANTHER" id="PTHR12424">
    <property type="entry name" value="TWEETY-RELATED"/>
    <property type="match status" value="1"/>
</dbReference>
<feature type="transmembrane region" description="Helical" evidence="13">
    <location>
        <begin position="216"/>
        <end position="234"/>
    </location>
</feature>
<keyword evidence="12" id="KW-0407">Ion channel</keyword>
<evidence type="ECO:0000256" key="10">
    <source>
        <dbReference type="ARBA" id="ARBA00023180"/>
    </source>
</evidence>
<dbReference type="Pfam" id="PF04906">
    <property type="entry name" value="Tweety"/>
    <property type="match status" value="2"/>
</dbReference>
<dbReference type="GO" id="GO:0034707">
    <property type="term" value="C:chloride channel complex"/>
    <property type="evidence" value="ECO:0007669"/>
    <property type="project" value="UniProtKB-KW"/>
</dbReference>
<evidence type="ECO:0000313" key="15">
    <source>
        <dbReference type="Proteomes" id="UP000011083"/>
    </source>
</evidence>
<evidence type="ECO:0000256" key="6">
    <source>
        <dbReference type="ARBA" id="ARBA00022989"/>
    </source>
</evidence>
<dbReference type="EMBL" id="KB008032">
    <property type="protein sequence ID" value="ELR15432.1"/>
    <property type="molecule type" value="Genomic_DNA"/>
</dbReference>
<organism evidence="14 15">
    <name type="scientific">Acanthamoeba castellanii (strain ATCC 30010 / Neff)</name>
    <dbReference type="NCBI Taxonomy" id="1257118"/>
    <lineage>
        <taxon>Eukaryota</taxon>
        <taxon>Amoebozoa</taxon>
        <taxon>Discosea</taxon>
        <taxon>Longamoebia</taxon>
        <taxon>Centramoebida</taxon>
        <taxon>Acanthamoebidae</taxon>
        <taxon>Acanthamoeba</taxon>
    </lineage>
</organism>
<comment type="subcellular location">
    <subcellularLocation>
        <location evidence="1">Cell membrane</location>
        <topology evidence="1">Multi-pass membrane protein</topology>
    </subcellularLocation>
</comment>
<evidence type="ECO:0000256" key="11">
    <source>
        <dbReference type="ARBA" id="ARBA00023214"/>
    </source>
</evidence>
<dbReference type="OrthoDB" id="187568at2759"/>